<gene>
    <name evidence="2" type="ORF">SteCoe_29155</name>
</gene>
<dbReference type="EMBL" id="MPUH01000903">
    <property type="protein sequence ID" value="OMJ72422.1"/>
    <property type="molecule type" value="Genomic_DNA"/>
</dbReference>
<dbReference type="SUPFAM" id="SSF48403">
    <property type="entry name" value="Ankyrin repeat"/>
    <property type="match status" value="1"/>
</dbReference>
<dbReference type="InterPro" id="IPR036770">
    <property type="entry name" value="Ankyrin_rpt-contain_sf"/>
</dbReference>
<comment type="caution">
    <text evidence="2">The sequence shown here is derived from an EMBL/GenBank/DDBJ whole genome shotgun (WGS) entry which is preliminary data.</text>
</comment>
<dbReference type="PROSITE" id="PS50297">
    <property type="entry name" value="ANK_REP_REGION"/>
    <property type="match status" value="1"/>
</dbReference>
<reference evidence="2 3" key="1">
    <citation type="submission" date="2016-11" db="EMBL/GenBank/DDBJ databases">
        <title>The macronuclear genome of Stentor coeruleus: a giant cell with tiny introns.</title>
        <authorList>
            <person name="Slabodnick M."/>
            <person name="Ruby J.G."/>
            <person name="Reiff S.B."/>
            <person name="Swart E.C."/>
            <person name="Gosai S."/>
            <person name="Prabakaran S."/>
            <person name="Witkowska E."/>
            <person name="Larue G.E."/>
            <person name="Fisher S."/>
            <person name="Freeman R.M."/>
            <person name="Gunawardena J."/>
            <person name="Chu W."/>
            <person name="Stover N.A."/>
            <person name="Gregory B.D."/>
            <person name="Nowacki M."/>
            <person name="Derisi J."/>
            <person name="Roy S.W."/>
            <person name="Marshall W.F."/>
            <person name="Sood P."/>
        </authorList>
    </citation>
    <scope>NUCLEOTIDE SEQUENCE [LARGE SCALE GENOMIC DNA]</scope>
    <source>
        <strain evidence="2">WM001</strain>
    </source>
</reference>
<dbReference type="SMART" id="SM00248">
    <property type="entry name" value="ANK"/>
    <property type="match status" value="3"/>
</dbReference>
<evidence type="ECO:0000256" key="1">
    <source>
        <dbReference type="PROSITE-ProRule" id="PRU00023"/>
    </source>
</evidence>
<feature type="repeat" description="ANK" evidence="1">
    <location>
        <begin position="52"/>
        <end position="84"/>
    </location>
</feature>
<dbReference type="Pfam" id="PF12796">
    <property type="entry name" value="Ank_2"/>
    <property type="match status" value="1"/>
</dbReference>
<protein>
    <submittedName>
        <fullName evidence="2">Uncharacterized protein</fullName>
    </submittedName>
</protein>
<proteinExistence type="predicted"/>
<keyword evidence="3" id="KW-1185">Reference proteome</keyword>
<evidence type="ECO:0000313" key="3">
    <source>
        <dbReference type="Proteomes" id="UP000187209"/>
    </source>
</evidence>
<keyword evidence="1" id="KW-0040">ANK repeat</keyword>
<dbReference type="AlphaFoldDB" id="A0A1R2B6N4"/>
<dbReference type="InterPro" id="IPR002110">
    <property type="entry name" value="Ankyrin_rpt"/>
</dbReference>
<accession>A0A1R2B6N4</accession>
<dbReference type="Gene3D" id="1.25.40.20">
    <property type="entry name" value="Ankyrin repeat-containing domain"/>
    <property type="match status" value="1"/>
</dbReference>
<name>A0A1R2B6N4_9CILI</name>
<evidence type="ECO:0000313" key="2">
    <source>
        <dbReference type="EMBL" id="OMJ72422.1"/>
    </source>
</evidence>
<dbReference type="Proteomes" id="UP000187209">
    <property type="component" value="Unassembled WGS sequence"/>
</dbReference>
<organism evidence="2 3">
    <name type="scientific">Stentor coeruleus</name>
    <dbReference type="NCBI Taxonomy" id="5963"/>
    <lineage>
        <taxon>Eukaryota</taxon>
        <taxon>Sar</taxon>
        <taxon>Alveolata</taxon>
        <taxon>Ciliophora</taxon>
        <taxon>Postciliodesmatophora</taxon>
        <taxon>Heterotrichea</taxon>
        <taxon>Heterotrichida</taxon>
        <taxon>Stentoridae</taxon>
        <taxon>Stentor</taxon>
    </lineage>
</organism>
<dbReference type="OrthoDB" id="421087at2759"/>
<sequence>MAFNTSCPSCSKSILPSNSTPILQILCEQNRYEEICEFMASGNNVNILLYPTYASPLHIAATSGSKETVLTLLSHGAFPNILNLEKRSPFHEAVKIRCLDIAKILLEFNATACECQMCEAAIDEIIQSGNDDEEMDFEKELAKLRPLLEGKLVNKLGEIIDINK</sequence>
<dbReference type="PROSITE" id="PS50088">
    <property type="entry name" value="ANK_REPEAT"/>
    <property type="match status" value="1"/>
</dbReference>